<comment type="caution">
    <text evidence="2">The sequence shown here is derived from an EMBL/GenBank/DDBJ whole genome shotgun (WGS) entry which is preliminary data.</text>
</comment>
<protein>
    <submittedName>
        <fullName evidence="2">Transcriptional regulator</fullName>
    </submittedName>
</protein>
<dbReference type="PANTHER" id="PTHR33171:SF17">
    <property type="entry name" value="LARA-LIKE N-TERMINAL DOMAIN-CONTAINING PROTEIN"/>
    <property type="match status" value="1"/>
</dbReference>
<gene>
    <name evidence="2" type="ORF">DL240_08775</name>
</gene>
<sequence length="531" mass="60852">MSDSTTSYNPVRYLTEDSRPIYLHYGEDFLTHKFPAGTRVVYANKPMKPIDNQGAAIRYALNHPEGDVKPLYAQLKPGMKVTIAIDDISVPLPPMKTPDIRQKVLEIVLQMLADHGVEDVEMVVALALHRRMTGSEIKRMVGPEIFNEYYPERLYNMDAEDEDNMVFLGETDHGEKVQIVRRAAESDLLIYVNVNYVPMNGGFKSIGTGLSGYQSIQYHHNPQTILKSDSYMDPKNSALYNSNERMGRMINEKLNVFHIETALNNKMYDDQLQFLADPEDDWSAADELKFKSMQWTLKKLPRAAKRNFFHKVPADYGLVGVFAGATEAVHEKTLEKCWQQHAVPVEGQSDVVVWGIPFESPYNVNSIMNPLLVRVMALGYFFNMYRGKPIVKKGGTLIITHPCYDQFDPDHHPSYIEFFNRCLPETRCSKTLGKRWEKEFAENPNYIEMFRRGNAYHGVHPFYMWYWAENGQHHVGRVIVVGAENDHVPARMGWLSAKTMDEALEMAAEHHGPDHDLTVMHHPPFVIADVR</sequence>
<dbReference type="RefSeq" id="WP_111729503.1">
    <property type="nucleotide sequence ID" value="NZ_QHKO01000003.1"/>
</dbReference>
<reference evidence="2 3" key="1">
    <citation type="submission" date="2018-05" db="EMBL/GenBank/DDBJ databases">
        <title>Lujinxingia marina gen. nov. sp. nov., a new facultative anaerobic member of the class Deltaproteobacteria, and proposal of Lujinxingaceae fam. nov.</title>
        <authorList>
            <person name="Li C.-M."/>
        </authorList>
    </citation>
    <scope>NUCLEOTIDE SEQUENCE [LARGE SCALE GENOMIC DNA]</scope>
    <source>
        <strain evidence="2 3">B210</strain>
    </source>
</reference>
<name>A0A328C9Y2_9DELT</name>
<evidence type="ECO:0000259" key="1">
    <source>
        <dbReference type="Pfam" id="PF09861"/>
    </source>
</evidence>
<accession>A0A328C9Y2</accession>
<evidence type="ECO:0000313" key="2">
    <source>
        <dbReference type="EMBL" id="RAL22975.1"/>
    </source>
</evidence>
<dbReference type="AlphaFoldDB" id="A0A328C9Y2"/>
<keyword evidence="3" id="KW-1185">Reference proteome</keyword>
<dbReference type="Gene3D" id="3.40.50.11440">
    <property type="match status" value="1"/>
</dbReference>
<evidence type="ECO:0000313" key="3">
    <source>
        <dbReference type="Proteomes" id="UP000249169"/>
    </source>
</evidence>
<dbReference type="Proteomes" id="UP000249169">
    <property type="component" value="Unassembled WGS sequence"/>
</dbReference>
<feature type="domain" description="LarA-like N-terminal" evidence="1">
    <location>
        <begin position="25"/>
        <end position="225"/>
    </location>
</feature>
<dbReference type="EMBL" id="QHKO01000003">
    <property type="protein sequence ID" value="RAL22975.1"/>
    <property type="molecule type" value="Genomic_DNA"/>
</dbReference>
<organism evidence="2 3">
    <name type="scientific">Lujinxingia litoralis</name>
    <dbReference type="NCBI Taxonomy" id="2211119"/>
    <lineage>
        <taxon>Bacteria</taxon>
        <taxon>Deltaproteobacteria</taxon>
        <taxon>Bradymonadales</taxon>
        <taxon>Lujinxingiaceae</taxon>
        <taxon>Lujinxingia</taxon>
    </lineage>
</organism>
<dbReference type="Pfam" id="PF09861">
    <property type="entry name" value="Lar_N"/>
    <property type="match status" value="1"/>
</dbReference>
<dbReference type="PANTHER" id="PTHR33171">
    <property type="entry name" value="LAR_N DOMAIN-CONTAINING PROTEIN"/>
    <property type="match status" value="1"/>
</dbReference>
<proteinExistence type="predicted"/>
<dbReference type="InterPro" id="IPR048068">
    <property type="entry name" value="LarA-like"/>
</dbReference>
<dbReference type="Gene3D" id="3.90.226.30">
    <property type="match status" value="1"/>
</dbReference>
<dbReference type="InterPro" id="IPR018657">
    <property type="entry name" value="LarA-like_N"/>
</dbReference>
<dbReference type="GO" id="GO:0050043">
    <property type="term" value="F:lactate racemase activity"/>
    <property type="evidence" value="ECO:0007669"/>
    <property type="project" value="InterPro"/>
</dbReference>
<dbReference type="InterPro" id="IPR043166">
    <property type="entry name" value="LarA-like_C"/>
</dbReference>
<dbReference type="OrthoDB" id="9770545at2"/>